<feature type="region of interest" description="Disordered" evidence="1">
    <location>
        <begin position="34"/>
        <end position="100"/>
    </location>
</feature>
<protein>
    <submittedName>
        <fullName evidence="2">Uncharacterized protein</fullName>
    </submittedName>
</protein>
<feature type="compositionally biased region" description="Polar residues" evidence="1">
    <location>
        <begin position="50"/>
        <end position="71"/>
    </location>
</feature>
<reference evidence="2" key="1">
    <citation type="submission" date="2023-04" db="EMBL/GenBank/DDBJ databases">
        <authorList>
            <consortium name="ELIXIR-Norway"/>
        </authorList>
    </citation>
    <scope>NUCLEOTIDE SEQUENCE [LARGE SCALE GENOMIC DNA]</scope>
</reference>
<dbReference type="EMBL" id="OX459961">
    <property type="protein sequence ID" value="CAI9165890.1"/>
    <property type="molecule type" value="Genomic_DNA"/>
</dbReference>
<keyword evidence="3" id="KW-1185">Reference proteome</keyword>
<gene>
    <name evidence="2" type="ORF">MRATA1EN1_LOCUS14852</name>
</gene>
<proteinExistence type="predicted"/>
<accession>A0ABN8YXL0</accession>
<feature type="region of interest" description="Disordered" evidence="1">
    <location>
        <begin position="1"/>
        <end position="21"/>
    </location>
</feature>
<feature type="compositionally biased region" description="Polar residues" evidence="1">
    <location>
        <begin position="127"/>
        <end position="143"/>
    </location>
</feature>
<feature type="region of interest" description="Disordered" evidence="1">
    <location>
        <begin position="127"/>
        <end position="169"/>
    </location>
</feature>
<dbReference type="Proteomes" id="UP001176941">
    <property type="component" value="Chromosome 25"/>
</dbReference>
<evidence type="ECO:0000256" key="1">
    <source>
        <dbReference type="SAM" id="MobiDB-lite"/>
    </source>
</evidence>
<evidence type="ECO:0000313" key="2">
    <source>
        <dbReference type="EMBL" id="CAI9165890.1"/>
    </source>
</evidence>
<evidence type="ECO:0000313" key="3">
    <source>
        <dbReference type="Proteomes" id="UP001176941"/>
    </source>
</evidence>
<organism evidence="2 3">
    <name type="scientific">Rangifer tarandus platyrhynchus</name>
    <name type="common">Svalbard reindeer</name>
    <dbReference type="NCBI Taxonomy" id="3082113"/>
    <lineage>
        <taxon>Eukaryota</taxon>
        <taxon>Metazoa</taxon>
        <taxon>Chordata</taxon>
        <taxon>Craniata</taxon>
        <taxon>Vertebrata</taxon>
        <taxon>Euteleostomi</taxon>
        <taxon>Mammalia</taxon>
        <taxon>Eutheria</taxon>
        <taxon>Laurasiatheria</taxon>
        <taxon>Artiodactyla</taxon>
        <taxon>Ruminantia</taxon>
        <taxon>Pecora</taxon>
        <taxon>Cervidae</taxon>
        <taxon>Odocoileinae</taxon>
        <taxon>Rangifer</taxon>
    </lineage>
</organism>
<name>A0ABN8YXL0_RANTA</name>
<sequence length="169" mass="18334">MFPQKVYSSLGKRPRSPQSRPCTCWLVRHLPSSHSYSWGPPSPSLRPAQQPAQGVSRQSGIERNPSLGQGKTQERLDKLRKGSWAPASPTAGPQPGRSVEMWEFGRGGAACTSQAGIANVEDPHLQTTSTLSCPRQPGQNRSSHCWGWERGREQGKGVQEGRAPPAGSQ</sequence>